<keyword evidence="1" id="KW-1133">Transmembrane helix</keyword>
<gene>
    <name evidence="2" type="ORF">Q604_UNBC17824G0001</name>
</gene>
<dbReference type="InterPro" id="IPR013785">
    <property type="entry name" value="Aldolase_TIM"/>
</dbReference>
<feature type="non-terminal residue" evidence="2">
    <location>
        <position position="77"/>
    </location>
</feature>
<sequence length="77" mass="9216">ILSLDGRKEVNDNVRIKPDKSGSYDDIIPNIKEMINTRTTLKIYIKVIEFKFISIFFSSLHFIVKIIIIFKYFWKIF</sequence>
<feature type="non-terminal residue" evidence="2">
    <location>
        <position position="1"/>
    </location>
</feature>
<evidence type="ECO:0000313" key="2">
    <source>
        <dbReference type="EMBL" id="ETJ25393.1"/>
    </source>
</evidence>
<name>W1X521_9ZZZZ</name>
<organism evidence="2">
    <name type="scientific">human gut metagenome</name>
    <dbReference type="NCBI Taxonomy" id="408170"/>
    <lineage>
        <taxon>unclassified sequences</taxon>
        <taxon>metagenomes</taxon>
        <taxon>organismal metagenomes</taxon>
    </lineage>
</organism>
<proteinExistence type="predicted"/>
<accession>W1X521</accession>
<keyword evidence="1" id="KW-0812">Transmembrane</keyword>
<comment type="caution">
    <text evidence="2">The sequence shown here is derived from an EMBL/GenBank/DDBJ whole genome shotgun (WGS) entry which is preliminary data.</text>
</comment>
<reference evidence="2" key="1">
    <citation type="submission" date="2013-12" db="EMBL/GenBank/DDBJ databases">
        <title>A Varibaculum cambriense genome reconstructed from a premature infant gut community with otherwise low bacterial novelty that shifts toward anaerobic metabolism during the third week of life.</title>
        <authorList>
            <person name="Brown C.T."/>
            <person name="Sharon I."/>
            <person name="Thomas B.C."/>
            <person name="Castelle C.J."/>
            <person name="Morowitz M.J."/>
            <person name="Banfield J.F."/>
        </authorList>
    </citation>
    <scope>NUCLEOTIDE SEQUENCE</scope>
</reference>
<evidence type="ECO:0000256" key="1">
    <source>
        <dbReference type="SAM" id="Phobius"/>
    </source>
</evidence>
<feature type="transmembrane region" description="Helical" evidence="1">
    <location>
        <begin position="52"/>
        <end position="74"/>
    </location>
</feature>
<dbReference type="EMBL" id="AZMM01017824">
    <property type="protein sequence ID" value="ETJ25393.1"/>
    <property type="molecule type" value="Genomic_DNA"/>
</dbReference>
<keyword evidence="1" id="KW-0472">Membrane</keyword>
<protein>
    <submittedName>
        <fullName evidence="2">Heme biosynthesis</fullName>
    </submittedName>
</protein>
<dbReference type="Gene3D" id="3.20.20.70">
    <property type="entry name" value="Aldolase class I"/>
    <property type="match status" value="1"/>
</dbReference>
<dbReference type="AlphaFoldDB" id="W1X521"/>